<dbReference type="InterPro" id="IPR016187">
    <property type="entry name" value="CTDL_fold"/>
</dbReference>
<sequence>MFLISISDEQVLSDTIDFIKKSGYFDKYNDLQMWTSGNDLGQAGQLYWGSTGQRVSLDRFADGEPSNTKYKDGSIEDCIVLERSKGRNYTFDDRPCKREYYFMCESMLC</sequence>
<gene>
    <name evidence="2" type="ORF">ZHAS_00019718</name>
</gene>
<feature type="domain" description="C-type lectin" evidence="1">
    <location>
        <begin position="1"/>
        <end position="105"/>
    </location>
</feature>
<dbReference type="EMBL" id="ATLV01024562">
    <property type="status" value="NOT_ANNOTATED_CDS"/>
    <property type="molecule type" value="Genomic_DNA"/>
</dbReference>
<dbReference type="OrthoDB" id="7727975at2759"/>
<dbReference type="AlphaFoldDB" id="A0A084WN48"/>
<protein>
    <submittedName>
        <fullName evidence="2">AGAP007410-PA-like protein</fullName>
    </submittedName>
    <submittedName>
        <fullName evidence="3">C-type lectin domain-containing protein</fullName>
    </submittedName>
</protein>
<name>A0A084WN48_ANOSI</name>
<dbReference type="SUPFAM" id="SSF56436">
    <property type="entry name" value="C-type lectin-like"/>
    <property type="match status" value="1"/>
</dbReference>
<evidence type="ECO:0000313" key="3">
    <source>
        <dbReference type="EnsemblMetazoa" id="ASIC019718-PA"/>
    </source>
</evidence>
<dbReference type="OMA" id="CEREYFF"/>
<organism evidence="2">
    <name type="scientific">Anopheles sinensis</name>
    <name type="common">Mosquito</name>
    <dbReference type="NCBI Taxonomy" id="74873"/>
    <lineage>
        <taxon>Eukaryota</taxon>
        <taxon>Metazoa</taxon>
        <taxon>Ecdysozoa</taxon>
        <taxon>Arthropoda</taxon>
        <taxon>Hexapoda</taxon>
        <taxon>Insecta</taxon>
        <taxon>Pterygota</taxon>
        <taxon>Neoptera</taxon>
        <taxon>Endopterygota</taxon>
        <taxon>Diptera</taxon>
        <taxon>Nematocera</taxon>
        <taxon>Culicoidea</taxon>
        <taxon>Culicidae</taxon>
        <taxon>Anophelinae</taxon>
        <taxon>Anopheles</taxon>
    </lineage>
</organism>
<evidence type="ECO:0000259" key="1">
    <source>
        <dbReference type="PROSITE" id="PS50041"/>
    </source>
</evidence>
<evidence type="ECO:0000313" key="4">
    <source>
        <dbReference type="Proteomes" id="UP000030765"/>
    </source>
</evidence>
<dbReference type="InterPro" id="IPR016186">
    <property type="entry name" value="C-type_lectin-like/link_sf"/>
</dbReference>
<proteinExistence type="predicted"/>
<dbReference type="VEuPathDB" id="VectorBase:ASIS024413"/>
<dbReference type="InterPro" id="IPR001304">
    <property type="entry name" value="C-type_lectin-like"/>
</dbReference>
<dbReference type="CDD" id="cd00037">
    <property type="entry name" value="CLECT"/>
    <property type="match status" value="1"/>
</dbReference>
<dbReference type="EnsemblMetazoa" id="ASIC019718-RA">
    <property type="protein sequence ID" value="ASIC019718-PA"/>
    <property type="gene ID" value="ASIC019718"/>
</dbReference>
<dbReference type="PROSITE" id="PS50041">
    <property type="entry name" value="C_TYPE_LECTIN_2"/>
    <property type="match status" value="1"/>
</dbReference>
<evidence type="ECO:0000313" key="2">
    <source>
        <dbReference type="EMBL" id="KFB51642.1"/>
    </source>
</evidence>
<reference evidence="2 4" key="1">
    <citation type="journal article" date="2014" name="BMC Genomics">
        <title>Genome sequence of Anopheles sinensis provides insight into genetics basis of mosquito competence for malaria parasites.</title>
        <authorList>
            <person name="Zhou D."/>
            <person name="Zhang D."/>
            <person name="Ding G."/>
            <person name="Shi L."/>
            <person name="Hou Q."/>
            <person name="Ye Y."/>
            <person name="Xu Y."/>
            <person name="Zhou H."/>
            <person name="Xiong C."/>
            <person name="Li S."/>
            <person name="Yu J."/>
            <person name="Hong S."/>
            <person name="Yu X."/>
            <person name="Zou P."/>
            <person name="Chen C."/>
            <person name="Chang X."/>
            <person name="Wang W."/>
            <person name="Lv Y."/>
            <person name="Sun Y."/>
            <person name="Ma L."/>
            <person name="Shen B."/>
            <person name="Zhu C."/>
        </authorList>
    </citation>
    <scope>NUCLEOTIDE SEQUENCE [LARGE SCALE GENOMIC DNA]</scope>
</reference>
<dbReference type="STRING" id="74873.A0A084WN48"/>
<accession>A0A084WN48</accession>
<dbReference type="EMBL" id="KE525352">
    <property type="protein sequence ID" value="KFB51642.1"/>
    <property type="molecule type" value="Genomic_DNA"/>
</dbReference>
<dbReference type="VEuPathDB" id="VectorBase:ASIC019718"/>
<keyword evidence="4" id="KW-1185">Reference proteome</keyword>
<dbReference type="Proteomes" id="UP000030765">
    <property type="component" value="Unassembled WGS sequence"/>
</dbReference>
<reference evidence="3" key="2">
    <citation type="submission" date="2020-05" db="UniProtKB">
        <authorList>
            <consortium name="EnsemblMetazoa"/>
        </authorList>
    </citation>
    <scope>IDENTIFICATION</scope>
</reference>
<dbReference type="Gene3D" id="3.10.100.10">
    <property type="entry name" value="Mannose-Binding Protein A, subunit A"/>
    <property type="match status" value="1"/>
</dbReference>